<evidence type="ECO:0000313" key="2">
    <source>
        <dbReference type="EMBL" id="VED37362.1"/>
    </source>
</evidence>
<reference evidence="2 4" key="2">
    <citation type="submission" date="2018-12" db="EMBL/GenBank/DDBJ databases">
        <authorList>
            <consortium name="Pathogen Informatics"/>
        </authorList>
    </citation>
    <scope>NUCLEOTIDE SEQUENCE [LARGE SCALE GENOMIC DNA]</scope>
    <source>
        <strain evidence="2 4">NCTC9702</strain>
    </source>
</reference>
<evidence type="ECO:0000313" key="1">
    <source>
        <dbReference type="EMBL" id="STJ13218.1"/>
    </source>
</evidence>
<evidence type="ECO:0000313" key="3">
    <source>
        <dbReference type="Proteomes" id="UP000254495"/>
    </source>
</evidence>
<dbReference type="AlphaFoldDB" id="A0A376VRM2"/>
<proteinExistence type="predicted"/>
<organism evidence="1 3">
    <name type="scientific">Escherichia coli</name>
    <dbReference type="NCBI Taxonomy" id="562"/>
    <lineage>
        <taxon>Bacteria</taxon>
        <taxon>Pseudomonadati</taxon>
        <taxon>Pseudomonadota</taxon>
        <taxon>Gammaproteobacteria</taxon>
        <taxon>Enterobacterales</taxon>
        <taxon>Enterobacteriaceae</taxon>
        <taxon>Escherichia</taxon>
    </lineage>
</organism>
<dbReference type="Proteomes" id="UP000277930">
    <property type="component" value="Chromosome 1"/>
</dbReference>
<sequence length="126" mass="14036">MVSATFEANVFVVQLTAEATASIEAKAGFGFDSHDDGLDLALFHDGIKGKFEFKIDVSHGEVDEKGKGKEKSEKPEKKDTVEWQLCDPMEVKDSPLRVNLYGKERTVEKKVTPPKPVTTWTIGMDY</sequence>
<gene>
    <name evidence="1" type="ORF">NCTC9077_05001</name>
    <name evidence="2" type="ORF">NCTC9702_04682</name>
</gene>
<evidence type="ECO:0000313" key="4">
    <source>
        <dbReference type="Proteomes" id="UP000277930"/>
    </source>
</evidence>
<name>A0A376VRM2_ECOLX</name>
<dbReference type="EMBL" id="UGCU01000001">
    <property type="protein sequence ID" value="STJ13218.1"/>
    <property type="molecule type" value="Genomic_DNA"/>
</dbReference>
<protein>
    <submittedName>
        <fullName evidence="1">Putative type VI secretion system protein</fullName>
    </submittedName>
</protein>
<dbReference type="Proteomes" id="UP000254495">
    <property type="component" value="Unassembled WGS sequence"/>
</dbReference>
<reference evidence="1 3" key="1">
    <citation type="submission" date="2018-06" db="EMBL/GenBank/DDBJ databases">
        <authorList>
            <consortium name="Pathogen Informatics"/>
            <person name="Doyle S."/>
        </authorList>
    </citation>
    <scope>NUCLEOTIDE SEQUENCE [LARGE SCALE GENOMIC DNA]</scope>
    <source>
        <strain evidence="1 3">NCTC9077</strain>
    </source>
</reference>
<dbReference type="EMBL" id="LR134246">
    <property type="protein sequence ID" value="VED37362.1"/>
    <property type="molecule type" value="Genomic_DNA"/>
</dbReference>
<accession>A0A376VRM2</accession>